<evidence type="ECO:0000256" key="8">
    <source>
        <dbReference type="ARBA" id="ARBA00023136"/>
    </source>
</evidence>
<feature type="domain" description="ABC transporter" evidence="10">
    <location>
        <begin position="459"/>
        <end position="694"/>
    </location>
</feature>
<dbReference type="SMART" id="SM00382">
    <property type="entry name" value="AAA"/>
    <property type="match status" value="1"/>
</dbReference>
<keyword evidence="8 9" id="KW-0472">Membrane</keyword>
<dbReference type="PANTHER" id="PTHR24221">
    <property type="entry name" value="ATP-BINDING CASSETTE SUB-FAMILY B"/>
    <property type="match status" value="1"/>
</dbReference>
<dbReference type="InterPro" id="IPR010132">
    <property type="entry name" value="ATPase_T1SS_HlyB"/>
</dbReference>
<sequence>MENTALISIELVSKFHAVPLDIESVRKRYFIEEEITPFEILRILKDHGFKARYKKFKSLRDLKKYPFPMIIVLNNNVYSVLLGVKEDKILYFDCVEKKPVQLKLEEFLKLWDYKAIVLYPKFKQTEFFLNFKWLFNEFFKYKSTFSEAILASLFIQIFALVTPLFIQIIVDKVLPHYAVSTLQVIGLAFLIVILFDGLLNFMRNYLLYYTANKIDAGLGAKVYRHLLSLPFRYFETRKVGSIIARIRELENLRQFMTSISLTLLLDTIFSIVFIIVMLIYSIILTIIVLIFIGVVALISYFSTPFIKQRLDDKFQKGAHMHAFLVESITGIQTIKASAIEGKMMKNWEDYLGQYILSSFKLSNLANVVFSISQTLQKLMILVVIYLGVSQVFENKLTIGQLIAFQMFAGQLTMPILRLVHMWQDFQQAKLSLERLGDIINTPSEVSGGAVKLSDIKGEIVFKNVSFRYSADLPEVLKNINFKIEPGMLVGIVGRSGSGKSTIGKLIQRLYLPNEGSILIDGIDIKQIDPLFLRSKIGVVLQENFLFSGTVKENIAIAKPQATMEEIIYAAMLSGTHEFISEMPLGYDTPIEERGESLSGGQKQRIAIARALIINPKILILDEATSALDYESERLIYETLRKLKRKLTILFISHRLSFMKECDLILVIDKGRLIEIGTHEFLMKNKGLYAYLYKQQESV</sequence>
<feature type="transmembrane region" description="Helical" evidence="9">
    <location>
        <begin position="255"/>
        <end position="280"/>
    </location>
</feature>
<keyword evidence="6" id="KW-0067">ATP-binding</keyword>
<keyword evidence="2" id="KW-0813">Transport</keyword>
<feature type="transmembrane region" description="Helical" evidence="9">
    <location>
        <begin position="176"/>
        <end position="199"/>
    </location>
</feature>
<comment type="subcellular location">
    <subcellularLocation>
        <location evidence="1">Cell membrane</location>
        <topology evidence="1">Multi-pass membrane protein</topology>
    </subcellularLocation>
</comment>
<dbReference type="InterPro" id="IPR036640">
    <property type="entry name" value="ABC1_TM_sf"/>
</dbReference>
<dbReference type="GO" id="GO:0005886">
    <property type="term" value="C:plasma membrane"/>
    <property type="evidence" value="ECO:0007669"/>
    <property type="project" value="UniProtKB-SubCell"/>
</dbReference>
<dbReference type="GO" id="GO:0006508">
    <property type="term" value="P:proteolysis"/>
    <property type="evidence" value="ECO:0007669"/>
    <property type="project" value="InterPro"/>
</dbReference>
<dbReference type="PANTHER" id="PTHR24221:SF647">
    <property type="entry name" value="BLL6336 PROTEIN"/>
    <property type="match status" value="1"/>
</dbReference>
<keyword evidence="7 9" id="KW-1133">Transmembrane helix</keyword>
<proteinExistence type="predicted"/>
<dbReference type="GO" id="GO:0008233">
    <property type="term" value="F:peptidase activity"/>
    <property type="evidence" value="ECO:0007669"/>
    <property type="project" value="InterPro"/>
</dbReference>
<evidence type="ECO:0000256" key="5">
    <source>
        <dbReference type="ARBA" id="ARBA00022741"/>
    </source>
</evidence>
<gene>
    <name evidence="13" type="ORF">ENT66_03300</name>
</gene>
<keyword evidence="4 9" id="KW-0812">Transmembrane</keyword>
<dbReference type="CDD" id="cd18588">
    <property type="entry name" value="ABC_6TM_CyaB_HlyB_like"/>
    <property type="match status" value="1"/>
</dbReference>
<dbReference type="Pfam" id="PF00005">
    <property type="entry name" value="ABC_tran"/>
    <property type="match status" value="1"/>
</dbReference>
<keyword evidence="3" id="KW-1003">Cell membrane</keyword>
<evidence type="ECO:0000256" key="1">
    <source>
        <dbReference type="ARBA" id="ARBA00004651"/>
    </source>
</evidence>
<dbReference type="InterPro" id="IPR017871">
    <property type="entry name" value="ABC_transporter-like_CS"/>
</dbReference>
<feature type="domain" description="ABC transmembrane type-1" evidence="11">
    <location>
        <begin position="148"/>
        <end position="427"/>
    </location>
</feature>
<dbReference type="Gene3D" id="1.20.1560.10">
    <property type="entry name" value="ABC transporter type 1, transmembrane domain"/>
    <property type="match status" value="1"/>
</dbReference>
<evidence type="ECO:0000259" key="12">
    <source>
        <dbReference type="PROSITE" id="PS50990"/>
    </source>
</evidence>
<dbReference type="InterPro" id="IPR003439">
    <property type="entry name" value="ABC_transporter-like_ATP-bd"/>
</dbReference>
<dbReference type="InterPro" id="IPR027417">
    <property type="entry name" value="P-loop_NTPase"/>
</dbReference>
<dbReference type="FunFam" id="3.40.50.300:FF:000221">
    <property type="entry name" value="Multidrug ABC transporter ATP-binding protein"/>
    <property type="match status" value="1"/>
</dbReference>
<dbReference type="InterPro" id="IPR039421">
    <property type="entry name" value="Type_1_exporter"/>
</dbReference>
<accession>A0A7C4JR17</accession>
<evidence type="ECO:0000256" key="7">
    <source>
        <dbReference type="ARBA" id="ARBA00022989"/>
    </source>
</evidence>
<evidence type="ECO:0000256" key="9">
    <source>
        <dbReference type="SAM" id="Phobius"/>
    </source>
</evidence>
<dbReference type="PROSITE" id="PS50929">
    <property type="entry name" value="ABC_TM1F"/>
    <property type="match status" value="1"/>
</dbReference>
<comment type="caution">
    <text evidence="13">The sequence shown here is derived from an EMBL/GenBank/DDBJ whole genome shotgun (WGS) entry which is preliminary data.</text>
</comment>
<name>A0A7C4JR17_9BACT</name>
<dbReference type="SUPFAM" id="SSF52540">
    <property type="entry name" value="P-loop containing nucleoside triphosphate hydrolases"/>
    <property type="match status" value="1"/>
</dbReference>
<evidence type="ECO:0000256" key="3">
    <source>
        <dbReference type="ARBA" id="ARBA00022475"/>
    </source>
</evidence>
<organism evidence="13">
    <name type="scientific">Thermodesulfobacterium geofontis</name>
    <dbReference type="NCBI Taxonomy" id="1295609"/>
    <lineage>
        <taxon>Bacteria</taxon>
        <taxon>Pseudomonadati</taxon>
        <taxon>Thermodesulfobacteriota</taxon>
        <taxon>Thermodesulfobacteria</taxon>
        <taxon>Thermodesulfobacteriales</taxon>
        <taxon>Thermodesulfobacteriaceae</taxon>
        <taxon>Thermodesulfobacterium</taxon>
    </lineage>
</organism>
<evidence type="ECO:0000256" key="6">
    <source>
        <dbReference type="ARBA" id="ARBA00022840"/>
    </source>
</evidence>
<feature type="domain" description="Peptidase C39" evidence="12">
    <location>
        <begin position="2"/>
        <end position="118"/>
    </location>
</feature>
<dbReference type="SUPFAM" id="SSF90123">
    <property type="entry name" value="ABC transporter transmembrane region"/>
    <property type="match status" value="1"/>
</dbReference>
<feature type="transmembrane region" description="Helical" evidence="9">
    <location>
        <begin position="286"/>
        <end position="306"/>
    </location>
</feature>
<evidence type="ECO:0000313" key="13">
    <source>
        <dbReference type="EMBL" id="HGQ85395.1"/>
    </source>
</evidence>
<dbReference type="GO" id="GO:0030256">
    <property type="term" value="C:type I protein secretion system complex"/>
    <property type="evidence" value="ECO:0007669"/>
    <property type="project" value="InterPro"/>
</dbReference>
<dbReference type="AlphaFoldDB" id="A0A7C4JR17"/>
<evidence type="ECO:0000259" key="11">
    <source>
        <dbReference type="PROSITE" id="PS50929"/>
    </source>
</evidence>
<dbReference type="GO" id="GO:0034040">
    <property type="term" value="F:ATPase-coupled lipid transmembrane transporter activity"/>
    <property type="evidence" value="ECO:0007669"/>
    <property type="project" value="TreeGrafter"/>
</dbReference>
<dbReference type="EMBL" id="DSZN01000061">
    <property type="protein sequence ID" value="HGQ85395.1"/>
    <property type="molecule type" value="Genomic_DNA"/>
</dbReference>
<dbReference type="Pfam" id="PF03412">
    <property type="entry name" value="Peptidase_C39"/>
    <property type="match status" value="1"/>
</dbReference>
<evidence type="ECO:0000256" key="4">
    <source>
        <dbReference type="ARBA" id="ARBA00022692"/>
    </source>
</evidence>
<dbReference type="InterPro" id="IPR011527">
    <property type="entry name" value="ABC1_TM_dom"/>
</dbReference>
<dbReference type="Pfam" id="PF00664">
    <property type="entry name" value="ABC_membrane"/>
    <property type="match status" value="1"/>
</dbReference>
<dbReference type="Gene3D" id="3.90.70.10">
    <property type="entry name" value="Cysteine proteinases"/>
    <property type="match status" value="1"/>
</dbReference>
<dbReference type="GO" id="GO:0140359">
    <property type="term" value="F:ABC-type transporter activity"/>
    <property type="evidence" value="ECO:0007669"/>
    <property type="project" value="InterPro"/>
</dbReference>
<dbReference type="GO" id="GO:0030253">
    <property type="term" value="P:protein secretion by the type I secretion system"/>
    <property type="evidence" value="ECO:0007669"/>
    <property type="project" value="InterPro"/>
</dbReference>
<dbReference type="InterPro" id="IPR003593">
    <property type="entry name" value="AAA+_ATPase"/>
</dbReference>
<dbReference type="GO" id="GO:0005524">
    <property type="term" value="F:ATP binding"/>
    <property type="evidence" value="ECO:0007669"/>
    <property type="project" value="UniProtKB-KW"/>
</dbReference>
<evidence type="ECO:0000256" key="2">
    <source>
        <dbReference type="ARBA" id="ARBA00022448"/>
    </source>
</evidence>
<dbReference type="NCBIfam" id="TIGR01846">
    <property type="entry name" value="type_I_sec_HlyB"/>
    <property type="match status" value="1"/>
</dbReference>
<dbReference type="GO" id="GO:0016887">
    <property type="term" value="F:ATP hydrolysis activity"/>
    <property type="evidence" value="ECO:0007669"/>
    <property type="project" value="InterPro"/>
</dbReference>
<protein>
    <submittedName>
        <fullName evidence="13">Type I secretion system permease/ATPase</fullName>
    </submittedName>
</protein>
<dbReference type="PROSITE" id="PS50893">
    <property type="entry name" value="ABC_TRANSPORTER_2"/>
    <property type="match status" value="1"/>
</dbReference>
<feature type="transmembrane region" description="Helical" evidence="9">
    <location>
        <begin position="148"/>
        <end position="170"/>
    </location>
</feature>
<reference evidence="13" key="1">
    <citation type="journal article" date="2020" name="mSystems">
        <title>Genome- and Community-Level Interaction Insights into Carbon Utilization and Element Cycling Functions of Hydrothermarchaeota in Hydrothermal Sediment.</title>
        <authorList>
            <person name="Zhou Z."/>
            <person name="Liu Y."/>
            <person name="Xu W."/>
            <person name="Pan J."/>
            <person name="Luo Z.H."/>
            <person name="Li M."/>
        </authorList>
    </citation>
    <scope>NUCLEOTIDE SEQUENCE [LARGE SCALE GENOMIC DNA]</scope>
    <source>
        <strain evidence="13">SpSt-6</strain>
    </source>
</reference>
<dbReference type="InterPro" id="IPR005074">
    <property type="entry name" value="Peptidase_C39"/>
</dbReference>
<dbReference type="Gene3D" id="3.40.50.300">
    <property type="entry name" value="P-loop containing nucleotide triphosphate hydrolases"/>
    <property type="match status" value="1"/>
</dbReference>
<evidence type="ECO:0000259" key="10">
    <source>
        <dbReference type="PROSITE" id="PS50893"/>
    </source>
</evidence>
<dbReference type="PROSITE" id="PS00211">
    <property type="entry name" value="ABC_TRANSPORTER_1"/>
    <property type="match status" value="1"/>
</dbReference>
<keyword evidence="5" id="KW-0547">Nucleotide-binding</keyword>
<dbReference type="PROSITE" id="PS50990">
    <property type="entry name" value="PEPTIDASE_C39"/>
    <property type="match status" value="1"/>
</dbReference>